<dbReference type="PANTHER" id="PTHR43289">
    <property type="entry name" value="MITOGEN-ACTIVATED PROTEIN KINASE KINASE KINASE 20-RELATED"/>
    <property type="match status" value="1"/>
</dbReference>
<dbReference type="InterPro" id="IPR011009">
    <property type="entry name" value="Kinase-like_dom_sf"/>
</dbReference>
<sequence length="571" mass="60697">MAQVPHMGASRQDQQAEGVDDPKGAAPDPLIGMAIGGRFKIVGVIARGGMGKVYRAEQAPLGRICALKVLSPKYEGDRDPEFHKRFFLEASIAAKLTHPNTVTVFDYGQSDDIYYIAMEFVDGKTLHRVLREEGPFSEGRTCHIARQICRSLREAHQIGVVHRDLKPGNVLLAQHGDERDNVKVLDFGLVKDVTGEAEDLTQQGLFMGSPKYMAPEQIVGAEVSARTDIYSLGVMLYEMLCGKVPFDKGPGVGTLMAHVNDLPPPMIHYNPNLVISEEMEAIVLRCLEKDPQRRFGSMDELLSALKRCGGGAEEMMTGPYQPYAHTGAFRARHLDSLPPGDTTGLSGPMRRPSGPPGDSGPSTSLSSLSLSGARPAALGFSSPSTLADPLTASQPMSLPDPDALGGQSGKRRFMLITGVLVLGFVGIIITLTQTRSSGETTAGSASPATTPPPTPTQAAPQTPARPGDRVVHIESDPSGASVMEGNETLCGGTPCDVTFRGAGAAADVVHSLTLSKKGYQSKTIKVTVVEEKVKVTLDAAAGTVRTAPATTKTGGNKDPNYKPDPYKGNPY</sequence>
<evidence type="ECO:0000256" key="3">
    <source>
        <dbReference type="ARBA" id="ARBA00022777"/>
    </source>
</evidence>
<evidence type="ECO:0000256" key="4">
    <source>
        <dbReference type="ARBA" id="ARBA00022840"/>
    </source>
</evidence>
<proteinExistence type="predicted"/>
<gene>
    <name evidence="8" type="ORF">POL67_20540</name>
</gene>
<dbReference type="PROSITE" id="PS00108">
    <property type="entry name" value="PROTEIN_KINASE_ST"/>
    <property type="match status" value="1"/>
</dbReference>
<reference evidence="8 9" key="1">
    <citation type="submission" date="2022-11" db="EMBL/GenBank/DDBJ databases">
        <title>Minimal conservation of predation-associated metabolite biosynthetic gene clusters underscores biosynthetic potential of Myxococcota including descriptions for ten novel species: Archangium lansinium sp. nov., Myxococcus landrumus sp. nov., Nannocystis bai.</title>
        <authorList>
            <person name="Ahearne A."/>
            <person name="Stevens C."/>
            <person name="Dowd S."/>
        </authorList>
    </citation>
    <scope>NUCLEOTIDE SEQUENCE [LARGE SCALE GENOMIC DNA]</scope>
    <source>
        <strain evidence="8 9">RJM3</strain>
    </source>
</reference>
<dbReference type="CDD" id="cd14014">
    <property type="entry name" value="STKc_PknB_like"/>
    <property type="match status" value="1"/>
</dbReference>
<dbReference type="Pfam" id="PF08308">
    <property type="entry name" value="PEGA"/>
    <property type="match status" value="1"/>
</dbReference>
<evidence type="ECO:0000256" key="6">
    <source>
        <dbReference type="SAM" id="Phobius"/>
    </source>
</evidence>
<keyword evidence="9" id="KW-1185">Reference proteome</keyword>
<feature type="transmembrane region" description="Helical" evidence="6">
    <location>
        <begin position="413"/>
        <end position="431"/>
    </location>
</feature>
<keyword evidence="8" id="KW-0723">Serine/threonine-protein kinase</keyword>
<keyword evidence="1" id="KW-0808">Transferase</keyword>
<dbReference type="RefSeq" id="WP_271919551.1">
    <property type="nucleotide sequence ID" value="NZ_JAQNDO010000001.1"/>
</dbReference>
<dbReference type="Gene3D" id="3.30.200.20">
    <property type="entry name" value="Phosphorylase Kinase, domain 1"/>
    <property type="match status" value="1"/>
</dbReference>
<feature type="region of interest" description="Disordered" evidence="5">
    <location>
        <begin position="435"/>
        <end position="468"/>
    </location>
</feature>
<dbReference type="InterPro" id="IPR013229">
    <property type="entry name" value="PEGA"/>
</dbReference>
<feature type="region of interest" description="Disordered" evidence="5">
    <location>
        <begin position="333"/>
        <end position="405"/>
    </location>
</feature>
<keyword evidence="2" id="KW-0547">Nucleotide-binding</keyword>
<evidence type="ECO:0000256" key="5">
    <source>
        <dbReference type="SAM" id="MobiDB-lite"/>
    </source>
</evidence>
<dbReference type="SMART" id="SM00220">
    <property type="entry name" value="S_TKc"/>
    <property type="match status" value="1"/>
</dbReference>
<evidence type="ECO:0000313" key="9">
    <source>
        <dbReference type="Proteomes" id="UP001221411"/>
    </source>
</evidence>
<dbReference type="InterPro" id="IPR008271">
    <property type="entry name" value="Ser/Thr_kinase_AS"/>
</dbReference>
<feature type="domain" description="Protein kinase" evidence="7">
    <location>
        <begin position="39"/>
        <end position="316"/>
    </location>
</feature>
<feature type="compositionally biased region" description="Low complexity" evidence="5">
    <location>
        <begin position="435"/>
        <end position="448"/>
    </location>
</feature>
<dbReference type="InterPro" id="IPR000719">
    <property type="entry name" value="Prot_kinase_dom"/>
</dbReference>
<comment type="caution">
    <text evidence="8">The sequence shown here is derived from an EMBL/GenBank/DDBJ whole genome shotgun (WGS) entry which is preliminary data.</text>
</comment>
<evidence type="ECO:0000256" key="1">
    <source>
        <dbReference type="ARBA" id="ARBA00022679"/>
    </source>
</evidence>
<feature type="region of interest" description="Disordered" evidence="5">
    <location>
        <begin position="547"/>
        <end position="571"/>
    </location>
</feature>
<protein>
    <submittedName>
        <fullName evidence="8">Serine/threonine protein kinase</fullName>
    </submittedName>
</protein>
<dbReference type="GO" id="GO:0004674">
    <property type="term" value="F:protein serine/threonine kinase activity"/>
    <property type="evidence" value="ECO:0007669"/>
    <property type="project" value="UniProtKB-KW"/>
</dbReference>
<feature type="compositionally biased region" description="Polar residues" evidence="5">
    <location>
        <begin position="381"/>
        <end position="396"/>
    </location>
</feature>
<keyword evidence="6" id="KW-0812">Transmembrane</keyword>
<dbReference type="Proteomes" id="UP001221411">
    <property type="component" value="Unassembled WGS sequence"/>
</dbReference>
<evidence type="ECO:0000256" key="2">
    <source>
        <dbReference type="ARBA" id="ARBA00022741"/>
    </source>
</evidence>
<dbReference type="PANTHER" id="PTHR43289:SF6">
    <property type="entry name" value="SERINE_THREONINE-PROTEIN KINASE NEKL-3"/>
    <property type="match status" value="1"/>
</dbReference>
<keyword evidence="4" id="KW-0067">ATP-binding</keyword>
<dbReference type="EMBL" id="JAQNDO010000001">
    <property type="protein sequence ID" value="MDC0743729.1"/>
    <property type="molecule type" value="Genomic_DNA"/>
</dbReference>
<accession>A0ABT5EQV7</accession>
<keyword evidence="3 8" id="KW-0418">Kinase</keyword>
<dbReference type="Gene3D" id="1.10.510.10">
    <property type="entry name" value="Transferase(Phosphotransferase) domain 1"/>
    <property type="match status" value="1"/>
</dbReference>
<keyword evidence="6" id="KW-0472">Membrane</keyword>
<dbReference type="SUPFAM" id="SSF56112">
    <property type="entry name" value="Protein kinase-like (PK-like)"/>
    <property type="match status" value="1"/>
</dbReference>
<dbReference type="Pfam" id="PF00069">
    <property type="entry name" value="Pkinase"/>
    <property type="match status" value="1"/>
</dbReference>
<organism evidence="8 9">
    <name type="scientific">Polyangium mundeleinium</name>
    <dbReference type="NCBI Taxonomy" id="2995306"/>
    <lineage>
        <taxon>Bacteria</taxon>
        <taxon>Pseudomonadati</taxon>
        <taxon>Myxococcota</taxon>
        <taxon>Polyangia</taxon>
        <taxon>Polyangiales</taxon>
        <taxon>Polyangiaceae</taxon>
        <taxon>Polyangium</taxon>
    </lineage>
</organism>
<feature type="compositionally biased region" description="Low complexity" evidence="5">
    <location>
        <begin position="456"/>
        <end position="465"/>
    </location>
</feature>
<keyword evidence="6" id="KW-1133">Transmembrane helix</keyword>
<feature type="compositionally biased region" description="Low complexity" evidence="5">
    <location>
        <begin position="359"/>
        <end position="379"/>
    </location>
</feature>
<dbReference type="PROSITE" id="PS50011">
    <property type="entry name" value="PROTEIN_KINASE_DOM"/>
    <property type="match status" value="1"/>
</dbReference>
<evidence type="ECO:0000313" key="8">
    <source>
        <dbReference type="EMBL" id="MDC0743729.1"/>
    </source>
</evidence>
<feature type="region of interest" description="Disordered" evidence="5">
    <location>
        <begin position="1"/>
        <end position="24"/>
    </location>
</feature>
<evidence type="ECO:0000259" key="7">
    <source>
        <dbReference type="PROSITE" id="PS50011"/>
    </source>
</evidence>
<name>A0ABT5EQV7_9BACT</name>